<dbReference type="InterPro" id="IPR029058">
    <property type="entry name" value="AB_hydrolase_fold"/>
</dbReference>
<evidence type="ECO:0000313" key="1">
    <source>
        <dbReference type="EMBL" id="QJB31471.1"/>
    </source>
</evidence>
<gene>
    <name evidence="1" type="ORF">HF329_09215</name>
</gene>
<accession>A0AAE7D6S7</accession>
<dbReference type="RefSeq" id="WP_168803730.1">
    <property type="nucleotide sequence ID" value="NZ_CP051205.1"/>
</dbReference>
<dbReference type="Proteomes" id="UP000502421">
    <property type="component" value="Chromosome"/>
</dbReference>
<dbReference type="AlphaFoldDB" id="A0AAE7D6S7"/>
<protein>
    <recommendedName>
        <fullName evidence="3">Alpha/beta hydrolase</fullName>
    </recommendedName>
</protein>
<reference evidence="2" key="1">
    <citation type="submission" date="2020-04" db="EMBL/GenBank/DDBJ databases">
        <authorList>
            <person name="Kittiwongwattana C."/>
        </authorList>
    </citation>
    <scope>NUCLEOTIDE SEQUENCE [LARGE SCALE GENOMIC DNA]</scope>
    <source>
        <strain evidence="2">1310</strain>
    </source>
</reference>
<dbReference type="SUPFAM" id="SSF53474">
    <property type="entry name" value="alpha/beta-Hydrolases"/>
    <property type="match status" value="1"/>
</dbReference>
<name>A0AAE7D6S7_9BACT</name>
<organism evidence="1 2">
    <name type="scientific">Chitinophaga oryzae</name>
    <dbReference type="NCBI Taxonomy" id="2725414"/>
    <lineage>
        <taxon>Bacteria</taxon>
        <taxon>Pseudomonadati</taxon>
        <taxon>Bacteroidota</taxon>
        <taxon>Chitinophagia</taxon>
        <taxon>Chitinophagales</taxon>
        <taxon>Chitinophagaceae</taxon>
        <taxon>Chitinophaga</taxon>
    </lineage>
</organism>
<dbReference type="EMBL" id="CP051205">
    <property type="protein sequence ID" value="QJB31471.1"/>
    <property type="molecule type" value="Genomic_DNA"/>
</dbReference>
<evidence type="ECO:0008006" key="3">
    <source>
        <dbReference type="Google" id="ProtNLM"/>
    </source>
</evidence>
<proteinExistence type="predicted"/>
<dbReference type="KEGG" id="coy:HF329_09215"/>
<evidence type="ECO:0000313" key="2">
    <source>
        <dbReference type="Proteomes" id="UP000502421"/>
    </source>
</evidence>
<sequence length="289" mass="31865">MAKIVGIHGIAQTYTGAATLAQTWYNALQDGFLVSKYPAITSDNFEMVFYGDIFRRSGYRGNTEVSIVPDQAWETAILEAWWTEAWRLSRLSNGGEADESPLIQAPDGDTRARVPGLLQRGLIQLSKTKFFGALSSKDLVRKIHEVWGFLHNADIKSAVLERVFKTITPDTRIVIGHSMGSIVAYEAICRLNLELDVLVTVGSPLGIRNLVFDKLTPKPHGGRGQWPGGVKHWINIADAGDIVALEKKLAPFFGPVSDKMVYNGWKSHDITRYLSSPVLGEALLEISGN</sequence>